<evidence type="ECO:0000313" key="3">
    <source>
        <dbReference type="Proteomes" id="UP000265515"/>
    </source>
</evidence>
<feature type="compositionally biased region" description="Basic and acidic residues" evidence="1">
    <location>
        <begin position="83"/>
        <end position="94"/>
    </location>
</feature>
<dbReference type="Proteomes" id="UP000265515">
    <property type="component" value="Unassembled WGS sequence"/>
</dbReference>
<comment type="caution">
    <text evidence="2">The sequence shown here is derived from an EMBL/GenBank/DDBJ whole genome shotgun (WGS) entry which is preliminary data.</text>
</comment>
<gene>
    <name evidence="2" type="ORF">CBR_g721</name>
</gene>
<protein>
    <submittedName>
        <fullName evidence="2">Uncharacterized protein</fullName>
    </submittedName>
</protein>
<feature type="region of interest" description="Disordered" evidence="1">
    <location>
        <begin position="72"/>
        <end position="139"/>
    </location>
</feature>
<dbReference type="EMBL" id="BFEA01000089">
    <property type="protein sequence ID" value="GBG67592.1"/>
    <property type="molecule type" value="Genomic_DNA"/>
</dbReference>
<accession>A0A388KC00</accession>
<dbReference type="AlphaFoldDB" id="A0A388KC00"/>
<name>A0A388KC00_CHABU</name>
<evidence type="ECO:0000313" key="2">
    <source>
        <dbReference type="EMBL" id="GBG67592.1"/>
    </source>
</evidence>
<organism evidence="2 3">
    <name type="scientific">Chara braunii</name>
    <name type="common">Braun's stonewort</name>
    <dbReference type="NCBI Taxonomy" id="69332"/>
    <lineage>
        <taxon>Eukaryota</taxon>
        <taxon>Viridiplantae</taxon>
        <taxon>Streptophyta</taxon>
        <taxon>Charophyceae</taxon>
        <taxon>Charales</taxon>
        <taxon>Characeae</taxon>
        <taxon>Chara</taxon>
    </lineage>
</organism>
<sequence length="139" mass="15932">MSGEGPWITTILNYDGGDEAKLKINVEGVREEEMTGDLKLQVVVTKAKNRAKRRCRRDRFVIEVQVTITYHEAETSIGTTERGQQHLDRDRDVESEASDLDAETQSWHGLDQWQKDHPPAEPVESGPEAILRRRRDHGR</sequence>
<keyword evidence="3" id="KW-1185">Reference proteome</keyword>
<reference evidence="2 3" key="1">
    <citation type="journal article" date="2018" name="Cell">
        <title>The Chara Genome: Secondary Complexity and Implications for Plant Terrestrialization.</title>
        <authorList>
            <person name="Nishiyama T."/>
            <person name="Sakayama H."/>
            <person name="Vries J.D."/>
            <person name="Buschmann H."/>
            <person name="Saint-Marcoux D."/>
            <person name="Ullrich K.K."/>
            <person name="Haas F.B."/>
            <person name="Vanderstraeten L."/>
            <person name="Becker D."/>
            <person name="Lang D."/>
            <person name="Vosolsobe S."/>
            <person name="Rombauts S."/>
            <person name="Wilhelmsson P.K.I."/>
            <person name="Janitza P."/>
            <person name="Kern R."/>
            <person name="Heyl A."/>
            <person name="Rumpler F."/>
            <person name="Villalobos L.I.A.C."/>
            <person name="Clay J.M."/>
            <person name="Skokan R."/>
            <person name="Toyoda A."/>
            <person name="Suzuki Y."/>
            <person name="Kagoshima H."/>
            <person name="Schijlen E."/>
            <person name="Tajeshwar N."/>
            <person name="Catarino B."/>
            <person name="Hetherington A.J."/>
            <person name="Saltykova A."/>
            <person name="Bonnot C."/>
            <person name="Breuninger H."/>
            <person name="Symeonidi A."/>
            <person name="Radhakrishnan G.V."/>
            <person name="Van Nieuwerburgh F."/>
            <person name="Deforce D."/>
            <person name="Chang C."/>
            <person name="Karol K.G."/>
            <person name="Hedrich R."/>
            <person name="Ulvskov P."/>
            <person name="Glockner G."/>
            <person name="Delwiche C.F."/>
            <person name="Petrasek J."/>
            <person name="Van de Peer Y."/>
            <person name="Friml J."/>
            <person name="Beilby M."/>
            <person name="Dolan L."/>
            <person name="Kohara Y."/>
            <person name="Sugano S."/>
            <person name="Fujiyama A."/>
            <person name="Delaux P.-M."/>
            <person name="Quint M."/>
            <person name="TheiBen G."/>
            <person name="Hagemann M."/>
            <person name="Harholt J."/>
            <person name="Dunand C."/>
            <person name="Zachgo S."/>
            <person name="Langdale J."/>
            <person name="Maumus F."/>
            <person name="Straeten D.V.D."/>
            <person name="Gould S.B."/>
            <person name="Rensing S.A."/>
        </authorList>
    </citation>
    <scope>NUCLEOTIDE SEQUENCE [LARGE SCALE GENOMIC DNA]</scope>
    <source>
        <strain evidence="2 3">S276</strain>
    </source>
</reference>
<evidence type="ECO:0000256" key="1">
    <source>
        <dbReference type="SAM" id="MobiDB-lite"/>
    </source>
</evidence>
<proteinExistence type="predicted"/>
<dbReference type="Gramene" id="GBG67592">
    <property type="protein sequence ID" value="GBG67592"/>
    <property type="gene ID" value="CBR_g721"/>
</dbReference>